<dbReference type="EMBL" id="WBMP01000007">
    <property type="protein sequence ID" value="KAE8545767.1"/>
    <property type="molecule type" value="Genomic_DNA"/>
</dbReference>
<gene>
    <name evidence="2" type="ORF">F6453_1961</name>
</gene>
<reference evidence="2 3" key="1">
    <citation type="submission" date="2019-10" db="EMBL/GenBank/DDBJ databases">
        <title>Draft genome sequence of Marinobacter hydrocarbonoclasticus NCT7M from the microbiome of the marine copepod.</title>
        <authorList>
            <person name="Nuttall R."/>
            <person name="Sharma G."/>
            <person name="Moisander P."/>
        </authorList>
    </citation>
    <scope>NUCLEOTIDE SEQUENCE [LARGE SCALE GENOMIC DNA]</scope>
    <source>
        <strain evidence="2 3">NCT7M</strain>
    </source>
</reference>
<dbReference type="Gene3D" id="3.60.110.10">
    <property type="entry name" value="Carbon-nitrogen hydrolase"/>
    <property type="match status" value="1"/>
</dbReference>
<dbReference type="Pfam" id="PF00078">
    <property type="entry name" value="RVT_1"/>
    <property type="match status" value="1"/>
</dbReference>
<dbReference type="AlphaFoldDB" id="A0A833N9I6"/>
<dbReference type="Proteomes" id="UP000469950">
    <property type="component" value="Unassembled WGS sequence"/>
</dbReference>
<feature type="domain" description="Reverse transcriptase" evidence="1">
    <location>
        <begin position="185"/>
        <end position="315"/>
    </location>
</feature>
<accession>A0A833N9I6</accession>
<dbReference type="InterPro" id="IPR036526">
    <property type="entry name" value="C-N_Hydrolase_sf"/>
</dbReference>
<protein>
    <recommendedName>
        <fullName evidence="1">Reverse transcriptase domain-containing protein</fullName>
    </recommendedName>
</protein>
<evidence type="ECO:0000313" key="2">
    <source>
        <dbReference type="EMBL" id="KAE8545767.1"/>
    </source>
</evidence>
<dbReference type="RefSeq" id="WP_153740720.1">
    <property type="nucleotide sequence ID" value="NZ_WBMP01000007.1"/>
</dbReference>
<dbReference type="SUPFAM" id="SSF56317">
    <property type="entry name" value="Carbon-nitrogen hydrolase"/>
    <property type="match status" value="1"/>
</dbReference>
<dbReference type="InterPro" id="IPR000477">
    <property type="entry name" value="RT_dom"/>
</dbReference>
<organism evidence="2 3">
    <name type="scientific">Marinobacter nauticus</name>
    <name type="common">Marinobacter hydrocarbonoclasticus</name>
    <name type="synonym">Marinobacter aquaeolei</name>
    <dbReference type="NCBI Taxonomy" id="2743"/>
    <lineage>
        <taxon>Bacteria</taxon>
        <taxon>Pseudomonadati</taxon>
        <taxon>Pseudomonadota</taxon>
        <taxon>Gammaproteobacteria</taxon>
        <taxon>Pseudomonadales</taxon>
        <taxon>Marinobacteraceae</taxon>
        <taxon>Marinobacter</taxon>
    </lineage>
</organism>
<evidence type="ECO:0000313" key="3">
    <source>
        <dbReference type="Proteomes" id="UP000469950"/>
    </source>
</evidence>
<proteinExistence type="predicted"/>
<name>A0A833N9I6_MARNT</name>
<sequence length="983" mass="114416">MELKIHHVKKAYLYLKSYAYYENLNLFLKQRVAEFEALHSELDQSFEDIVRIMSGENPCDDERFNEWLKRIDYHLLPKVVERREAHKESENFGLYISNVRDSEKYQVSKVNYFISAPVELHIIEVLWCLFAGPALEKCMSKDSYGNRMHPSALKFANDNYSSGQEIFKRYIDQYNQWRDRAINVATEVSANGDNVALLSLDLESFFYNVNFDFGDVKKLITDYYFENSGFEVIALKLNELLEQVYKKYQRIIAPRIKQTHINCKNKKCLPIGMASSAIIANWYLSDFDDCIADDVRPAYYGRYVDDIIMVFRRPKFDVESPIPSFLKHYLGSALSTTEDAGLEYVIDVGGNRLPMQKDKLILQFFDKNHSRAGLDVFKKELDERSSAFRFLPSDHIDKELDQFAYDVLYDGSSNKLRSIVGLSENETELAKYLSSHIIAHRLCRVNKTDTVIPQLKKFFKGQSALQFFRLWEKLYQYSVITRNYSFSSFFYQYIGSEILRIVCIMPITRKLSPSLTKKMRSDLMRYNKISIGITAALLDIKTFPSEQDLWLFEEDEEVFLKPKSELSRLIDFASELHAFSWQFRLSNLIRHYLVSWPLANFSNHESDLTSEIDYVGDVEVKIDENKLEYSPRFIHLDEWQIFNLGRSLSPETDLNQWFSEALNSYKERFFEHEIAVENVWNQCEKSGITKSHLSIGDKEPTDQITLAIANLQVDERDISYAVRKDRQPNLSFNRQENIYNILNAALYEKSDLLVMPEVAIPVSWLPFMVSFSRRHQIGLIFGLEHWLSGNTAYNLIIEALPFKLSGRYKSCAMTARIKNHYAPAELELLESVRLKPGNLDLKSSAYYHRVSWRGVSFATYNCFELSDITHRVLFKSEIDLLFACVWNKDTNYYQHILESAVRDLHCYTVQSNTSQYGGSCVLRPTKTESKTMLYVKGGENSCVLTAKLDIKGLREFQYKSKPSAKDYFKHLPPGYDSESVLGR</sequence>
<evidence type="ECO:0000259" key="1">
    <source>
        <dbReference type="Pfam" id="PF00078"/>
    </source>
</evidence>
<comment type="caution">
    <text evidence="2">The sequence shown here is derived from an EMBL/GenBank/DDBJ whole genome shotgun (WGS) entry which is preliminary data.</text>
</comment>